<dbReference type="InterPro" id="IPR005467">
    <property type="entry name" value="His_kinase_dom"/>
</dbReference>
<organism evidence="2">
    <name type="scientific">human gut metagenome</name>
    <dbReference type="NCBI Taxonomy" id="408170"/>
    <lineage>
        <taxon>unclassified sequences</taxon>
        <taxon>metagenomes</taxon>
        <taxon>organismal metagenomes</taxon>
    </lineage>
</organism>
<dbReference type="SMART" id="SM00387">
    <property type="entry name" value="HATPase_c"/>
    <property type="match status" value="1"/>
</dbReference>
<dbReference type="InterPro" id="IPR004358">
    <property type="entry name" value="Sig_transdc_His_kin-like_C"/>
</dbReference>
<dbReference type="CDD" id="cd00075">
    <property type="entry name" value="HATPase"/>
    <property type="match status" value="1"/>
</dbReference>
<dbReference type="Gene3D" id="3.30.565.10">
    <property type="entry name" value="Histidine kinase-like ATPase, C-terminal domain"/>
    <property type="match status" value="1"/>
</dbReference>
<dbReference type="PRINTS" id="PR00344">
    <property type="entry name" value="BCTRLSENSOR"/>
</dbReference>
<evidence type="ECO:0000313" key="2">
    <source>
        <dbReference type="EMBL" id="EKC50639.1"/>
    </source>
</evidence>
<dbReference type="EMBL" id="AJWY01012187">
    <property type="protein sequence ID" value="EKC50639.1"/>
    <property type="molecule type" value="Genomic_DNA"/>
</dbReference>
<sequence>MRELSLNILDVAENSLKAGADTIKIDVEFLREENKLTVRVSDNGCGMTGEQIKHVTDPFYTTRTTRKVGLGVPLFKMAAEMSGGSFEISSVVNEGTSLTAIFKTDNVDFVPLGDIASTVELLCVSNPDVNIAFTESDENDTFSFESQKIRDILGDVPMDTPEVRKWIREYLTENTEKFSGGNRR</sequence>
<dbReference type="PROSITE" id="PS50109">
    <property type="entry name" value="HIS_KIN"/>
    <property type="match status" value="1"/>
</dbReference>
<dbReference type="AlphaFoldDB" id="K1S597"/>
<accession>K1S597</accession>
<dbReference type="Pfam" id="PF02518">
    <property type="entry name" value="HATPase_c"/>
    <property type="match status" value="1"/>
</dbReference>
<keyword evidence="2" id="KW-0547">Nucleotide-binding</keyword>
<feature type="domain" description="Histidine kinase" evidence="1">
    <location>
        <begin position="1"/>
        <end position="106"/>
    </location>
</feature>
<name>K1S597_9ZZZZ</name>
<evidence type="ECO:0000259" key="1">
    <source>
        <dbReference type="PROSITE" id="PS50109"/>
    </source>
</evidence>
<dbReference type="SUPFAM" id="SSF55874">
    <property type="entry name" value="ATPase domain of HSP90 chaperone/DNA topoisomerase II/histidine kinase"/>
    <property type="match status" value="1"/>
</dbReference>
<dbReference type="GO" id="GO:0016772">
    <property type="term" value="F:transferase activity, transferring phosphorus-containing groups"/>
    <property type="evidence" value="ECO:0007669"/>
    <property type="project" value="InterPro"/>
</dbReference>
<dbReference type="GO" id="GO:0005524">
    <property type="term" value="F:ATP binding"/>
    <property type="evidence" value="ECO:0007669"/>
    <property type="project" value="UniProtKB-KW"/>
</dbReference>
<keyword evidence="2" id="KW-0067">ATP-binding</keyword>
<proteinExistence type="predicted"/>
<gene>
    <name evidence="2" type="ORF">LEA_17779</name>
</gene>
<reference evidence="2" key="1">
    <citation type="journal article" date="2013" name="Environ. Microbiol.">
        <title>Microbiota from the distal guts of lean and obese adolescents exhibit partial functional redundancy besides clear differences in community structure.</title>
        <authorList>
            <person name="Ferrer M."/>
            <person name="Ruiz A."/>
            <person name="Lanza F."/>
            <person name="Haange S.B."/>
            <person name="Oberbach A."/>
            <person name="Till H."/>
            <person name="Bargiela R."/>
            <person name="Campoy C."/>
            <person name="Segura M.T."/>
            <person name="Richter M."/>
            <person name="von Bergen M."/>
            <person name="Seifert J."/>
            <person name="Suarez A."/>
        </authorList>
    </citation>
    <scope>NUCLEOTIDE SEQUENCE</scope>
</reference>
<dbReference type="InterPro" id="IPR003594">
    <property type="entry name" value="HATPase_dom"/>
</dbReference>
<protein>
    <submittedName>
        <fullName evidence="2">Protein containing ATP-binding region, ATPase-like domain protein</fullName>
    </submittedName>
</protein>
<comment type="caution">
    <text evidence="2">The sequence shown here is derived from an EMBL/GenBank/DDBJ whole genome shotgun (WGS) entry which is preliminary data.</text>
</comment>
<dbReference type="PANTHER" id="PTHR43065">
    <property type="entry name" value="SENSOR HISTIDINE KINASE"/>
    <property type="match status" value="1"/>
</dbReference>
<dbReference type="InterPro" id="IPR036890">
    <property type="entry name" value="HATPase_C_sf"/>
</dbReference>